<dbReference type="NCBIfam" id="TIGR00071">
    <property type="entry name" value="hisT_truA"/>
    <property type="match status" value="1"/>
</dbReference>
<keyword evidence="3 5" id="KW-0413">Isomerase</keyword>
<keyword evidence="2" id="KW-0819">tRNA processing</keyword>
<evidence type="ECO:0000259" key="4">
    <source>
        <dbReference type="Pfam" id="PF01416"/>
    </source>
</evidence>
<gene>
    <name evidence="5" type="ORF">MNBD_PLANCTO02-3205</name>
</gene>
<dbReference type="InterPro" id="IPR020097">
    <property type="entry name" value="PsdUridine_synth_TruA_a/b_dom"/>
</dbReference>
<proteinExistence type="inferred from homology"/>
<dbReference type="InterPro" id="IPR001406">
    <property type="entry name" value="PsdUridine_synth_TruA"/>
</dbReference>
<dbReference type="EC" id="5.4.99.12" evidence="5"/>
<feature type="domain" description="Pseudouridine synthase I TruA alpha/beta" evidence="4">
    <location>
        <begin position="9"/>
        <end position="104"/>
    </location>
</feature>
<dbReference type="HAMAP" id="MF_00171">
    <property type="entry name" value="TruA"/>
    <property type="match status" value="1"/>
</dbReference>
<dbReference type="CDD" id="cd02570">
    <property type="entry name" value="PseudoU_synth_EcTruA"/>
    <property type="match status" value="1"/>
</dbReference>
<dbReference type="PANTHER" id="PTHR11142">
    <property type="entry name" value="PSEUDOURIDYLATE SYNTHASE"/>
    <property type="match status" value="1"/>
</dbReference>
<dbReference type="PANTHER" id="PTHR11142:SF0">
    <property type="entry name" value="TRNA PSEUDOURIDINE SYNTHASE-LIKE 1"/>
    <property type="match status" value="1"/>
</dbReference>
<protein>
    <submittedName>
        <fullName evidence="5">tRNA pseudouridine(38-40) synthase</fullName>
        <ecNumber evidence="5">5.4.99.12</ecNumber>
    </submittedName>
</protein>
<dbReference type="GO" id="GO:0003723">
    <property type="term" value="F:RNA binding"/>
    <property type="evidence" value="ECO:0007669"/>
    <property type="project" value="InterPro"/>
</dbReference>
<dbReference type="Pfam" id="PF01416">
    <property type="entry name" value="PseudoU_synth_1"/>
    <property type="match status" value="2"/>
</dbReference>
<evidence type="ECO:0000313" key="5">
    <source>
        <dbReference type="EMBL" id="VAX38402.1"/>
    </source>
</evidence>
<feature type="domain" description="Pseudouridine synthase I TruA alpha/beta" evidence="4">
    <location>
        <begin position="143"/>
        <end position="263"/>
    </location>
</feature>
<dbReference type="Gene3D" id="3.30.70.660">
    <property type="entry name" value="Pseudouridine synthase I, catalytic domain, C-terminal subdomain"/>
    <property type="match status" value="1"/>
</dbReference>
<name>A0A3B1DCA6_9ZZZZ</name>
<dbReference type="InterPro" id="IPR020103">
    <property type="entry name" value="PsdUridine_synth_cat_dom_sf"/>
</dbReference>
<comment type="similarity">
    <text evidence="1">Belongs to the tRNA pseudouridine synthase TruA family.</text>
</comment>
<dbReference type="SUPFAM" id="SSF55120">
    <property type="entry name" value="Pseudouridine synthase"/>
    <property type="match status" value="1"/>
</dbReference>
<organism evidence="5">
    <name type="scientific">hydrothermal vent metagenome</name>
    <dbReference type="NCBI Taxonomy" id="652676"/>
    <lineage>
        <taxon>unclassified sequences</taxon>
        <taxon>metagenomes</taxon>
        <taxon>ecological metagenomes</taxon>
    </lineage>
</organism>
<accession>A0A3B1DCA6</accession>
<dbReference type="FunFam" id="3.30.70.580:FF:000001">
    <property type="entry name" value="tRNA pseudouridine synthase A"/>
    <property type="match status" value="1"/>
</dbReference>
<dbReference type="Gene3D" id="3.30.70.580">
    <property type="entry name" value="Pseudouridine synthase I, catalytic domain, N-terminal subdomain"/>
    <property type="match status" value="1"/>
</dbReference>
<dbReference type="GO" id="GO:0160147">
    <property type="term" value="F:tRNA pseudouridine(38-40) synthase activity"/>
    <property type="evidence" value="ECO:0007669"/>
    <property type="project" value="UniProtKB-EC"/>
</dbReference>
<evidence type="ECO:0000256" key="3">
    <source>
        <dbReference type="ARBA" id="ARBA00023235"/>
    </source>
</evidence>
<dbReference type="InterPro" id="IPR020095">
    <property type="entry name" value="PsdUridine_synth_TruA_C"/>
</dbReference>
<evidence type="ECO:0000256" key="1">
    <source>
        <dbReference type="ARBA" id="ARBA00009375"/>
    </source>
</evidence>
<dbReference type="AlphaFoldDB" id="A0A3B1DCA6"/>
<dbReference type="PIRSF" id="PIRSF001430">
    <property type="entry name" value="tRNA_psdUrid_synth"/>
    <property type="match status" value="1"/>
</dbReference>
<sequence length="274" mass="30862">MRNLCLTISYDGTHYVGWQVQPNGVSIQSTIEDAICKLTGASTNLLTAGRTDSGVHAIGQVASFQTESKIPCNKIQTGLQTFLPNDIVIRDVKEVPLEFHATYSAKRKRYRYLIHNSKTINPFVRRYAWRYSGDIDTEAMHRAAQQLLGTHDFRSFESHYPNKSTSVRTIEEVTVNRYSHWAAWSQTESLAIPPTPDGEFIWIETVADGFLYNMVRAIVGTLLAVGRGKKEEEDIPQILQAMDRAQAGETAPACGLYLVHVDYGEETENRFTEN</sequence>
<dbReference type="EMBL" id="UOGL01000196">
    <property type="protein sequence ID" value="VAX38402.1"/>
    <property type="molecule type" value="Genomic_DNA"/>
</dbReference>
<dbReference type="InterPro" id="IPR020094">
    <property type="entry name" value="TruA/RsuA/RluB/E/F_N"/>
</dbReference>
<dbReference type="GO" id="GO:0031119">
    <property type="term" value="P:tRNA pseudouridine synthesis"/>
    <property type="evidence" value="ECO:0007669"/>
    <property type="project" value="TreeGrafter"/>
</dbReference>
<evidence type="ECO:0000256" key="2">
    <source>
        <dbReference type="ARBA" id="ARBA00022694"/>
    </source>
</evidence>
<reference evidence="5" key="1">
    <citation type="submission" date="2018-06" db="EMBL/GenBank/DDBJ databases">
        <authorList>
            <person name="Zhirakovskaya E."/>
        </authorList>
    </citation>
    <scope>NUCLEOTIDE SEQUENCE</scope>
</reference>